<dbReference type="Gene3D" id="1.10.1200.10">
    <property type="entry name" value="ACP-like"/>
    <property type="match status" value="1"/>
</dbReference>
<evidence type="ECO:0000313" key="4">
    <source>
        <dbReference type="EMBL" id="KFE70657.1"/>
    </source>
</evidence>
<evidence type="ECO:0000256" key="2">
    <source>
        <dbReference type="ARBA" id="ARBA00022553"/>
    </source>
</evidence>
<dbReference type="GO" id="GO:0016020">
    <property type="term" value="C:membrane"/>
    <property type="evidence" value="ECO:0007669"/>
    <property type="project" value="GOC"/>
</dbReference>
<keyword evidence="1" id="KW-0596">Phosphopantetheine</keyword>
<dbReference type="UniPathway" id="UPA00360"/>
<keyword evidence="5" id="KW-1185">Reference proteome</keyword>
<dbReference type="Proteomes" id="UP000028725">
    <property type="component" value="Unassembled WGS sequence"/>
</dbReference>
<evidence type="ECO:0000313" key="5">
    <source>
        <dbReference type="Proteomes" id="UP000028725"/>
    </source>
</evidence>
<comment type="caution">
    <text evidence="4">The sequence shown here is derived from an EMBL/GenBank/DDBJ whole genome shotgun (WGS) entry which is preliminary data.</text>
</comment>
<protein>
    <submittedName>
        <fullName evidence="4">Acyl carrier protein</fullName>
    </submittedName>
</protein>
<dbReference type="Pfam" id="PF00550">
    <property type="entry name" value="PP-binding"/>
    <property type="match status" value="1"/>
</dbReference>
<organism evidence="4 5">
    <name type="scientific">Hyalangium minutum</name>
    <dbReference type="NCBI Taxonomy" id="394096"/>
    <lineage>
        <taxon>Bacteria</taxon>
        <taxon>Pseudomonadati</taxon>
        <taxon>Myxococcota</taxon>
        <taxon>Myxococcia</taxon>
        <taxon>Myxococcales</taxon>
        <taxon>Cystobacterineae</taxon>
        <taxon>Archangiaceae</taxon>
        <taxon>Hyalangium</taxon>
    </lineage>
</organism>
<evidence type="ECO:0000256" key="1">
    <source>
        <dbReference type="ARBA" id="ARBA00022450"/>
    </source>
</evidence>
<feature type="domain" description="Carrier" evidence="3">
    <location>
        <begin position="10"/>
        <end position="97"/>
    </location>
</feature>
<dbReference type="AlphaFoldDB" id="A0A085WSJ4"/>
<keyword evidence="2" id="KW-0597">Phosphoprotein</keyword>
<dbReference type="PROSITE" id="PS50075">
    <property type="entry name" value="CARRIER"/>
    <property type="match status" value="1"/>
</dbReference>
<evidence type="ECO:0000259" key="3">
    <source>
        <dbReference type="PROSITE" id="PS50075"/>
    </source>
</evidence>
<dbReference type="RefSeq" id="WP_044185878.1">
    <property type="nucleotide sequence ID" value="NZ_JMCB01000003.1"/>
</dbReference>
<dbReference type="InterPro" id="IPR006162">
    <property type="entry name" value="Ppantetheine_attach_site"/>
</dbReference>
<dbReference type="InterPro" id="IPR009081">
    <property type="entry name" value="PP-bd_ACP"/>
</dbReference>
<proteinExistence type="predicted"/>
<dbReference type="PATRIC" id="fig|394096.3.peg.2175"/>
<dbReference type="SUPFAM" id="SSF47336">
    <property type="entry name" value="ACP-like"/>
    <property type="match status" value="1"/>
</dbReference>
<name>A0A085WSJ4_9BACT</name>
<dbReference type="InterPro" id="IPR036736">
    <property type="entry name" value="ACP-like_sf"/>
</dbReference>
<reference evidence="4 5" key="1">
    <citation type="submission" date="2014-04" db="EMBL/GenBank/DDBJ databases">
        <title>Genome assembly of Hyalangium minutum DSM 14724.</title>
        <authorList>
            <person name="Sharma G."/>
            <person name="Subramanian S."/>
        </authorList>
    </citation>
    <scope>NUCLEOTIDE SEQUENCE [LARGE SCALE GENOMIC DNA]</scope>
    <source>
        <strain evidence="4 5">DSM 14724</strain>
    </source>
</reference>
<dbReference type="STRING" id="394096.DB31_5699"/>
<dbReference type="GO" id="GO:0036104">
    <property type="term" value="P:Kdo2-lipid A biosynthetic process"/>
    <property type="evidence" value="ECO:0007669"/>
    <property type="project" value="UniProtKB-UniPathway"/>
</dbReference>
<sequence>MTAAVPASAAEVQKIEQQVREVVAEALARDLSEVKLETLLMGDLGAESLDFLDIVFKLERAFDIQITRGEMERAARGTMSDEEFAPGGVISETGLARLRELMPEAASHIQPGLRPAQILSLFSVKTFVNLVLAKRQGQSV</sequence>
<accession>A0A085WSJ4</accession>
<gene>
    <name evidence="4" type="ORF">DB31_5699</name>
</gene>
<dbReference type="EMBL" id="JMCB01000003">
    <property type="protein sequence ID" value="KFE70657.1"/>
    <property type="molecule type" value="Genomic_DNA"/>
</dbReference>
<dbReference type="PROSITE" id="PS00012">
    <property type="entry name" value="PHOSPHOPANTETHEINE"/>
    <property type="match status" value="1"/>
</dbReference>
<dbReference type="OrthoDB" id="9809025at2"/>